<proteinExistence type="predicted"/>
<gene>
    <name evidence="3" type="ORF">JBS370_LOCUS19146</name>
    <name evidence="2" type="ORF">ZHD862_LOCUS1909</name>
</gene>
<reference evidence="2" key="1">
    <citation type="submission" date="2021-02" db="EMBL/GenBank/DDBJ databases">
        <authorList>
            <person name="Nowell W R."/>
        </authorList>
    </citation>
    <scope>NUCLEOTIDE SEQUENCE</scope>
</reference>
<sequence length="437" mass="50795">MSQLCANATCKQISHVLCYCCNKNFCLDHLLTHNTLNNYKSNSLIDQINRLHKQLKRLNIDKIVDESRLKLDKWRDNSLKKVHHFYDTKCEELDRYYTGKVRQQQKEIEQLYKKLNELNQKQDTIDENNINELQTNILHLKHKIDKIEQKIIPINIRALTIDNNLIIIGEMKIKGFDLTTLPLPYQTFTISENFELGLASNNQYLLIDQNSDLILFDKDLTIIQQSTWDYGVIHDFCWSSGLVSFIVITEQSKAFLVSGNNLSINSIEGIDNHLWISCTCSNSFLYLTTLSNSIVEFSLLPSFSCMRRWDPPTTCKENEFIKDINCNDDKIALIIVHFSDKIIHLIVRSLTTFDQLFSIRLDIKHLSYQLPIRCCPLKNNEWLVIEANTSQFFHIGKDGKLKGTLTYDQPPYNALLFGSNILVIRTDSTINFHEVLH</sequence>
<keyword evidence="1" id="KW-0175">Coiled coil</keyword>
<dbReference type="Proteomes" id="UP000663836">
    <property type="component" value="Unassembled WGS sequence"/>
</dbReference>
<feature type="coiled-coil region" evidence="1">
    <location>
        <begin position="101"/>
        <end position="150"/>
    </location>
</feature>
<dbReference type="EMBL" id="CAJOBD010002255">
    <property type="protein sequence ID" value="CAF3868086.1"/>
    <property type="molecule type" value="Genomic_DNA"/>
</dbReference>
<evidence type="ECO:0000256" key="1">
    <source>
        <dbReference type="SAM" id="Coils"/>
    </source>
</evidence>
<evidence type="ECO:0000313" key="3">
    <source>
        <dbReference type="EMBL" id="CAF3868086.1"/>
    </source>
</evidence>
<evidence type="ECO:0000313" key="4">
    <source>
        <dbReference type="Proteomes" id="UP000663864"/>
    </source>
</evidence>
<name>A0A813S516_9BILA</name>
<dbReference type="Proteomes" id="UP000663864">
    <property type="component" value="Unassembled WGS sequence"/>
</dbReference>
<organism evidence="2 4">
    <name type="scientific">Rotaria sordida</name>
    <dbReference type="NCBI Taxonomy" id="392033"/>
    <lineage>
        <taxon>Eukaryota</taxon>
        <taxon>Metazoa</taxon>
        <taxon>Spiralia</taxon>
        <taxon>Gnathifera</taxon>
        <taxon>Rotifera</taxon>
        <taxon>Eurotatoria</taxon>
        <taxon>Bdelloidea</taxon>
        <taxon>Philodinida</taxon>
        <taxon>Philodinidae</taxon>
        <taxon>Rotaria</taxon>
    </lineage>
</organism>
<dbReference type="AlphaFoldDB" id="A0A813S516"/>
<comment type="caution">
    <text evidence="2">The sequence shown here is derived from an EMBL/GenBank/DDBJ whole genome shotgun (WGS) entry which is preliminary data.</text>
</comment>
<evidence type="ECO:0000313" key="2">
    <source>
        <dbReference type="EMBL" id="CAF0791009.1"/>
    </source>
</evidence>
<dbReference type="EMBL" id="CAJNOT010000035">
    <property type="protein sequence ID" value="CAF0791009.1"/>
    <property type="molecule type" value="Genomic_DNA"/>
</dbReference>
<protein>
    <submittedName>
        <fullName evidence="2">Uncharacterized protein</fullName>
    </submittedName>
</protein>
<accession>A0A813S516</accession>